<dbReference type="EMBL" id="CH940656">
    <property type="protein sequence ID" value="EDW58680.1"/>
    <property type="molecule type" value="Genomic_DNA"/>
</dbReference>
<dbReference type="Proteomes" id="UP000008792">
    <property type="component" value="Unassembled WGS sequence"/>
</dbReference>
<evidence type="ECO:0000256" key="3">
    <source>
        <dbReference type="ARBA" id="ARBA00022692"/>
    </source>
</evidence>
<dbReference type="GO" id="GO:0005886">
    <property type="term" value="C:plasma membrane"/>
    <property type="evidence" value="ECO:0007669"/>
    <property type="project" value="UniProtKB-SubCell"/>
</dbReference>
<dbReference type="HOGENOM" id="CLU_059451_0_0_1"/>
<keyword evidence="2 6" id="KW-1003">Cell membrane</keyword>
<dbReference type="Pfam" id="PF08395">
    <property type="entry name" value="7tm_7"/>
    <property type="match status" value="1"/>
</dbReference>
<dbReference type="KEGG" id="dvi:6634965"/>
<keyword evidence="6" id="KW-0807">Transducer</keyword>
<feature type="transmembrane region" description="Helical" evidence="6">
    <location>
        <begin position="21"/>
        <end position="39"/>
    </location>
</feature>
<dbReference type="eggNOG" id="ENOG502TCT7">
    <property type="taxonomic scope" value="Eukaryota"/>
</dbReference>
<dbReference type="PhylomeDB" id="B4MC59"/>
<evidence type="ECO:0000313" key="8">
    <source>
        <dbReference type="Proteomes" id="UP000008792"/>
    </source>
</evidence>
<gene>
    <name evidence="7" type="primary">Dvir\GJ14159</name>
    <name evidence="7" type="ORF">Dvir_GJ14159</name>
</gene>
<evidence type="ECO:0000256" key="6">
    <source>
        <dbReference type="RuleBase" id="RU363108"/>
    </source>
</evidence>
<dbReference type="InterPro" id="IPR013604">
    <property type="entry name" value="7TM_chemorcpt"/>
</dbReference>
<keyword evidence="8" id="KW-1185">Reference proteome</keyword>
<comment type="subcellular location">
    <subcellularLocation>
        <location evidence="1 6">Cell membrane</location>
        <topology evidence="1 6">Multi-pass membrane protein</topology>
    </subcellularLocation>
</comment>
<evidence type="ECO:0000256" key="2">
    <source>
        <dbReference type="ARBA" id="ARBA00022475"/>
    </source>
</evidence>
<feature type="transmembrane region" description="Helical" evidence="6">
    <location>
        <begin position="184"/>
        <end position="204"/>
    </location>
</feature>
<proteinExistence type="inferred from homology"/>
<accession>B4MC59</accession>
<feature type="transmembrane region" description="Helical" evidence="6">
    <location>
        <begin position="83"/>
        <end position="107"/>
    </location>
</feature>
<feature type="transmembrane region" description="Helical" evidence="6">
    <location>
        <begin position="263"/>
        <end position="283"/>
    </location>
</feature>
<dbReference type="OrthoDB" id="7860665at2759"/>
<feature type="transmembrane region" description="Helical" evidence="6">
    <location>
        <begin position="365"/>
        <end position="385"/>
    </location>
</feature>
<keyword evidence="5 6" id="KW-0472">Membrane</keyword>
<dbReference type="GO" id="GO:0050909">
    <property type="term" value="P:sensory perception of taste"/>
    <property type="evidence" value="ECO:0007669"/>
    <property type="project" value="InterPro"/>
</dbReference>
<dbReference type="InParanoid" id="B4MC59"/>
<evidence type="ECO:0000256" key="5">
    <source>
        <dbReference type="ARBA" id="ARBA00023136"/>
    </source>
</evidence>
<feature type="transmembrane region" description="Helical" evidence="6">
    <location>
        <begin position="51"/>
        <end position="71"/>
    </location>
</feature>
<comment type="caution">
    <text evidence="6">Lacks conserved residue(s) required for the propagation of feature annotation.</text>
</comment>
<sequence>MIGARRRLRASSVSAGILRGGLRYATIMGIICFGVKWNRSERRLVAKDWPWYKWFCLLARILMCGLYYVLYNDFIFVLKVSHLKVIVIFRMLICMVCAVVTLLLQLWHGQRVLRVVNSFLRLYQRVEALPGCQDVGYGGRWALCLLLGKVICMLHELVYMIPPMLEELDFHFVLSTICDTYNTVNAAMIMHICFVGYLSLGIIYDRLNSYVRHELRQQLGELGDAVSRRQLEAAGHRLDECLAIYDELHQVGRSFHQLIEFPLCIILMFTFVSMALVAFFITLNQFDGISLWTMEGKMLLDILLLTLVVHGARSSSRVIRRLSLENYYVSEHKDWHMKLEMFLNRLNYNEFRVRPLGLFEVSNELILVFLSGLVTYLTYILQYSVQLENL</sequence>
<keyword evidence="3 6" id="KW-0812">Transmembrane</keyword>
<dbReference type="OMA" id="IMHFCFV"/>
<reference evidence="7 8" key="1">
    <citation type="journal article" date="2007" name="Nature">
        <title>Evolution of genes and genomes on the Drosophila phylogeny.</title>
        <authorList>
            <consortium name="Drosophila 12 Genomes Consortium"/>
            <person name="Clark A.G."/>
            <person name="Eisen M.B."/>
            <person name="Smith D.R."/>
            <person name="Bergman C.M."/>
            <person name="Oliver B."/>
            <person name="Markow T.A."/>
            <person name="Kaufman T.C."/>
            <person name="Kellis M."/>
            <person name="Gelbart W."/>
            <person name="Iyer V.N."/>
            <person name="Pollard D.A."/>
            <person name="Sackton T.B."/>
            <person name="Larracuente A.M."/>
            <person name="Singh N.D."/>
            <person name="Abad J.P."/>
            <person name="Abt D.N."/>
            <person name="Adryan B."/>
            <person name="Aguade M."/>
            <person name="Akashi H."/>
            <person name="Anderson W.W."/>
            <person name="Aquadro C.F."/>
            <person name="Ardell D.H."/>
            <person name="Arguello R."/>
            <person name="Artieri C.G."/>
            <person name="Barbash D.A."/>
            <person name="Barker D."/>
            <person name="Barsanti P."/>
            <person name="Batterham P."/>
            <person name="Batzoglou S."/>
            <person name="Begun D."/>
            <person name="Bhutkar A."/>
            <person name="Blanco E."/>
            <person name="Bosak S.A."/>
            <person name="Bradley R.K."/>
            <person name="Brand A.D."/>
            <person name="Brent M.R."/>
            <person name="Brooks A.N."/>
            <person name="Brown R.H."/>
            <person name="Butlin R.K."/>
            <person name="Caggese C."/>
            <person name="Calvi B.R."/>
            <person name="Bernardo de Carvalho A."/>
            <person name="Caspi A."/>
            <person name="Castrezana S."/>
            <person name="Celniker S.E."/>
            <person name="Chang J.L."/>
            <person name="Chapple C."/>
            <person name="Chatterji S."/>
            <person name="Chinwalla A."/>
            <person name="Civetta A."/>
            <person name="Clifton S.W."/>
            <person name="Comeron J.M."/>
            <person name="Costello J.C."/>
            <person name="Coyne J.A."/>
            <person name="Daub J."/>
            <person name="David R.G."/>
            <person name="Delcher A.L."/>
            <person name="Delehaunty K."/>
            <person name="Do C.B."/>
            <person name="Ebling H."/>
            <person name="Edwards K."/>
            <person name="Eickbush T."/>
            <person name="Evans J.D."/>
            <person name="Filipski A."/>
            <person name="Findeiss S."/>
            <person name="Freyhult E."/>
            <person name="Fulton L."/>
            <person name="Fulton R."/>
            <person name="Garcia A.C."/>
            <person name="Gardiner A."/>
            <person name="Garfield D.A."/>
            <person name="Garvin B.E."/>
            <person name="Gibson G."/>
            <person name="Gilbert D."/>
            <person name="Gnerre S."/>
            <person name="Godfrey J."/>
            <person name="Good R."/>
            <person name="Gotea V."/>
            <person name="Gravely B."/>
            <person name="Greenberg A.J."/>
            <person name="Griffiths-Jones S."/>
            <person name="Gross S."/>
            <person name="Guigo R."/>
            <person name="Gustafson E.A."/>
            <person name="Haerty W."/>
            <person name="Hahn M.W."/>
            <person name="Halligan D.L."/>
            <person name="Halpern A.L."/>
            <person name="Halter G.M."/>
            <person name="Han M.V."/>
            <person name="Heger A."/>
            <person name="Hillier L."/>
            <person name="Hinrichs A.S."/>
            <person name="Holmes I."/>
            <person name="Hoskins R.A."/>
            <person name="Hubisz M.J."/>
            <person name="Hultmark D."/>
            <person name="Huntley M.A."/>
            <person name="Jaffe D.B."/>
            <person name="Jagadeeshan S."/>
            <person name="Jeck W.R."/>
            <person name="Johnson J."/>
            <person name="Jones C.D."/>
            <person name="Jordan W.C."/>
            <person name="Karpen G.H."/>
            <person name="Kataoka E."/>
            <person name="Keightley P.D."/>
            <person name="Kheradpour P."/>
            <person name="Kirkness E.F."/>
            <person name="Koerich L.B."/>
            <person name="Kristiansen K."/>
            <person name="Kudrna D."/>
            <person name="Kulathinal R.J."/>
            <person name="Kumar S."/>
            <person name="Kwok R."/>
            <person name="Lander E."/>
            <person name="Langley C.H."/>
            <person name="Lapoint R."/>
            <person name="Lazzaro B.P."/>
            <person name="Lee S.J."/>
            <person name="Levesque L."/>
            <person name="Li R."/>
            <person name="Lin C.F."/>
            <person name="Lin M.F."/>
            <person name="Lindblad-Toh K."/>
            <person name="Llopart A."/>
            <person name="Long M."/>
            <person name="Low L."/>
            <person name="Lozovsky E."/>
            <person name="Lu J."/>
            <person name="Luo M."/>
            <person name="Machado C.A."/>
            <person name="Makalowski W."/>
            <person name="Marzo M."/>
            <person name="Matsuda M."/>
            <person name="Matzkin L."/>
            <person name="McAllister B."/>
            <person name="McBride C.S."/>
            <person name="McKernan B."/>
            <person name="McKernan K."/>
            <person name="Mendez-Lago M."/>
            <person name="Minx P."/>
            <person name="Mollenhauer M.U."/>
            <person name="Montooth K."/>
            <person name="Mount S.M."/>
            <person name="Mu X."/>
            <person name="Myers E."/>
            <person name="Negre B."/>
            <person name="Newfeld S."/>
            <person name="Nielsen R."/>
            <person name="Noor M.A."/>
            <person name="O'Grady P."/>
            <person name="Pachter L."/>
            <person name="Papaceit M."/>
            <person name="Parisi M.J."/>
            <person name="Parisi M."/>
            <person name="Parts L."/>
            <person name="Pedersen J.S."/>
            <person name="Pesole G."/>
            <person name="Phillippy A.M."/>
            <person name="Ponting C.P."/>
            <person name="Pop M."/>
            <person name="Porcelli D."/>
            <person name="Powell J.R."/>
            <person name="Prohaska S."/>
            <person name="Pruitt K."/>
            <person name="Puig M."/>
            <person name="Quesneville H."/>
            <person name="Ram K.R."/>
            <person name="Rand D."/>
            <person name="Rasmussen M.D."/>
            <person name="Reed L.K."/>
            <person name="Reenan R."/>
            <person name="Reily A."/>
            <person name="Remington K.A."/>
            <person name="Rieger T.T."/>
            <person name="Ritchie M.G."/>
            <person name="Robin C."/>
            <person name="Rogers Y.H."/>
            <person name="Rohde C."/>
            <person name="Rozas J."/>
            <person name="Rubenfield M.J."/>
            <person name="Ruiz A."/>
            <person name="Russo S."/>
            <person name="Salzberg S.L."/>
            <person name="Sanchez-Gracia A."/>
            <person name="Saranga D.J."/>
            <person name="Sato H."/>
            <person name="Schaeffer S.W."/>
            <person name="Schatz M.C."/>
            <person name="Schlenke T."/>
            <person name="Schwartz R."/>
            <person name="Segarra C."/>
            <person name="Singh R.S."/>
            <person name="Sirot L."/>
            <person name="Sirota M."/>
            <person name="Sisneros N.B."/>
            <person name="Smith C.D."/>
            <person name="Smith T.F."/>
            <person name="Spieth J."/>
            <person name="Stage D.E."/>
            <person name="Stark A."/>
            <person name="Stephan W."/>
            <person name="Strausberg R.L."/>
            <person name="Strempel S."/>
            <person name="Sturgill D."/>
            <person name="Sutton G."/>
            <person name="Sutton G.G."/>
            <person name="Tao W."/>
            <person name="Teichmann S."/>
            <person name="Tobari Y.N."/>
            <person name="Tomimura Y."/>
            <person name="Tsolas J.M."/>
            <person name="Valente V.L."/>
            <person name="Venter E."/>
            <person name="Venter J.C."/>
            <person name="Vicario S."/>
            <person name="Vieira F.G."/>
            <person name="Vilella A.J."/>
            <person name="Villasante A."/>
            <person name="Walenz B."/>
            <person name="Wang J."/>
            <person name="Wasserman M."/>
            <person name="Watts T."/>
            <person name="Wilson D."/>
            <person name="Wilson R.K."/>
            <person name="Wing R.A."/>
            <person name="Wolfner M.F."/>
            <person name="Wong A."/>
            <person name="Wong G.K."/>
            <person name="Wu C.I."/>
            <person name="Wu G."/>
            <person name="Yamamoto D."/>
            <person name="Yang H.P."/>
            <person name="Yang S.P."/>
            <person name="Yorke J.A."/>
            <person name="Yoshida K."/>
            <person name="Zdobnov E."/>
            <person name="Zhang P."/>
            <person name="Zhang Y."/>
            <person name="Zimin A.V."/>
            <person name="Baldwin J."/>
            <person name="Abdouelleil A."/>
            <person name="Abdulkadir J."/>
            <person name="Abebe A."/>
            <person name="Abera B."/>
            <person name="Abreu J."/>
            <person name="Acer S.C."/>
            <person name="Aftuck L."/>
            <person name="Alexander A."/>
            <person name="An P."/>
            <person name="Anderson E."/>
            <person name="Anderson S."/>
            <person name="Arachi H."/>
            <person name="Azer M."/>
            <person name="Bachantsang P."/>
            <person name="Barry A."/>
            <person name="Bayul T."/>
            <person name="Berlin A."/>
            <person name="Bessette D."/>
            <person name="Bloom T."/>
            <person name="Blye J."/>
            <person name="Boguslavskiy L."/>
            <person name="Bonnet C."/>
            <person name="Boukhgalter B."/>
            <person name="Bourzgui I."/>
            <person name="Brown A."/>
            <person name="Cahill P."/>
            <person name="Channer S."/>
            <person name="Cheshatsang Y."/>
            <person name="Chuda L."/>
            <person name="Citroen M."/>
            <person name="Collymore A."/>
            <person name="Cooke P."/>
            <person name="Costello M."/>
            <person name="D'Aco K."/>
            <person name="Daza R."/>
            <person name="De Haan G."/>
            <person name="DeGray S."/>
            <person name="DeMaso C."/>
            <person name="Dhargay N."/>
            <person name="Dooley K."/>
            <person name="Dooley E."/>
            <person name="Doricent M."/>
            <person name="Dorje P."/>
            <person name="Dorjee K."/>
            <person name="Dupes A."/>
            <person name="Elong R."/>
            <person name="Falk J."/>
            <person name="Farina A."/>
            <person name="Faro S."/>
            <person name="Ferguson D."/>
            <person name="Fisher S."/>
            <person name="Foley C.D."/>
            <person name="Franke A."/>
            <person name="Friedrich D."/>
            <person name="Gadbois L."/>
            <person name="Gearin G."/>
            <person name="Gearin C.R."/>
            <person name="Giannoukos G."/>
            <person name="Goode T."/>
            <person name="Graham J."/>
            <person name="Grandbois E."/>
            <person name="Grewal S."/>
            <person name="Gyaltsen K."/>
            <person name="Hafez N."/>
            <person name="Hagos B."/>
            <person name="Hall J."/>
            <person name="Henson C."/>
            <person name="Hollinger A."/>
            <person name="Honan T."/>
            <person name="Huard M.D."/>
            <person name="Hughes L."/>
            <person name="Hurhula B."/>
            <person name="Husby M.E."/>
            <person name="Kamat A."/>
            <person name="Kanga B."/>
            <person name="Kashin S."/>
            <person name="Khazanovich D."/>
            <person name="Kisner P."/>
            <person name="Lance K."/>
            <person name="Lara M."/>
            <person name="Lee W."/>
            <person name="Lennon N."/>
            <person name="Letendre F."/>
            <person name="LeVine R."/>
            <person name="Lipovsky A."/>
            <person name="Liu X."/>
            <person name="Liu J."/>
            <person name="Liu S."/>
            <person name="Lokyitsang T."/>
            <person name="Lokyitsang Y."/>
            <person name="Lubonja R."/>
            <person name="Lui A."/>
            <person name="MacDonald P."/>
            <person name="Magnisalis V."/>
            <person name="Maru K."/>
            <person name="Matthews C."/>
            <person name="McCusker W."/>
            <person name="McDonough S."/>
            <person name="Mehta T."/>
            <person name="Meldrim J."/>
            <person name="Meneus L."/>
            <person name="Mihai O."/>
            <person name="Mihalev A."/>
            <person name="Mihova T."/>
            <person name="Mittelman R."/>
            <person name="Mlenga V."/>
            <person name="Montmayeur A."/>
            <person name="Mulrain L."/>
            <person name="Navidi A."/>
            <person name="Naylor J."/>
            <person name="Negash T."/>
            <person name="Nguyen T."/>
            <person name="Nguyen N."/>
            <person name="Nicol R."/>
            <person name="Norbu C."/>
            <person name="Norbu N."/>
            <person name="Novod N."/>
            <person name="O'Neill B."/>
            <person name="Osman S."/>
            <person name="Markiewicz E."/>
            <person name="Oyono O.L."/>
            <person name="Patti C."/>
            <person name="Phunkhang P."/>
            <person name="Pierre F."/>
            <person name="Priest M."/>
            <person name="Raghuraman S."/>
            <person name="Rege F."/>
            <person name="Reyes R."/>
            <person name="Rise C."/>
            <person name="Rogov P."/>
            <person name="Ross K."/>
            <person name="Ryan E."/>
            <person name="Settipalli S."/>
            <person name="Shea T."/>
            <person name="Sherpa N."/>
            <person name="Shi L."/>
            <person name="Shih D."/>
            <person name="Sparrow T."/>
            <person name="Spaulding J."/>
            <person name="Stalker J."/>
            <person name="Stange-Thomann N."/>
            <person name="Stavropoulos S."/>
            <person name="Stone C."/>
            <person name="Strader C."/>
            <person name="Tesfaye S."/>
            <person name="Thomson T."/>
            <person name="Thoulutsang Y."/>
            <person name="Thoulutsang D."/>
            <person name="Topham K."/>
            <person name="Topping I."/>
            <person name="Tsamla T."/>
            <person name="Vassiliev H."/>
            <person name="Vo A."/>
            <person name="Wangchuk T."/>
            <person name="Wangdi T."/>
            <person name="Weiand M."/>
            <person name="Wilkinson J."/>
            <person name="Wilson A."/>
            <person name="Yadav S."/>
            <person name="Young G."/>
            <person name="Yu Q."/>
            <person name="Zembek L."/>
            <person name="Zhong D."/>
            <person name="Zimmer A."/>
            <person name="Zwirko Z."/>
            <person name="Jaffe D.B."/>
            <person name="Alvarez P."/>
            <person name="Brockman W."/>
            <person name="Butler J."/>
            <person name="Chin C."/>
            <person name="Gnerre S."/>
            <person name="Grabherr M."/>
            <person name="Kleber M."/>
            <person name="Mauceli E."/>
            <person name="MacCallum I."/>
        </authorList>
    </citation>
    <scope>NUCLEOTIDE SEQUENCE [LARGE SCALE GENOMIC DNA]</scope>
    <source>
        <strain evidence="8">Tucson 15010-1051.87</strain>
    </source>
</reference>
<evidence type="ECO:0000313" key="7">
    <source>
        <dbReference type="EMBL" id="EDW58680.1"/>
    </source>
</evidence>
<dbReference type="AlphaFoldDB" id="B4MC59"/>
<evidence type="ECO:0000256" key="1">
    <source>
        <dbReference type="ARBA" id="ARBA00004651"/>
    </source>
</evidence>
<evidence type="ECO:0000256" key="4">
    <source>
        <dbReference type="ARBA" id="ARBA00022989"/>
    </source>
</evidence>
<keyword evidence="4 6" id="KW-1133">Transmembrane helix</keyword>
<dbReference type="FunCoup" id="B4MC59">
    <property type="interactions" value="10"/>
</dbReference>
<dbReference type="GO" id="GO:0007165">
    <property type="term" value="P:signal transduction"/>
    <property type="evidence" value="ECO:0007669"/>
    <property type="project" value="UniProtKB-KW"/>
</dbReference>
<organism evidence="7 8">
    <name type="scientific">Drosophila virilis</name>
    <name type="common">Fruit fly</name>
    <dbReference type="NCBI Taxonomy" id="7244"/>
    <lineage>
        <taxon>Eukaryota</taxon>
        <taxon>Metazoa</taxon>
        <taxon>Ecdysozoa</taxon>
        <taxon>Arthropoda</taxon>
        <taxon>Hexapoda</taxon>
        <taxon>Insecta</taxon>
        <taxon>Pterygota</taxon>
        <taxon>Neoptera</taxon>
        <taxon>Endopterygota</taxon>
        <taxon>Diptera</taxon>
        <taxon>Brachycera</taxon>
        <taxon>Muscomorpha</taxon>
        <taxon>Ephydroidea</taxon>
        <taxon>Drosophilidae</taxon>
        <taxon>Drosophila</taxon>
    </lineage>
</organism>
<comment type="similarity">
    <text evidence="6">Belongs to the insect chemoreceptor superfamily. Gustatory receptor (GR) family.</text>
</comment>
<name>B4MC59_DROVI</name>
<comment type="function">
    <text evidence="6">Gustatory receptor which mediates acceptance or avoidance behavior, depending on its substrates.</text>
</comment>
<protein>
    <recommendedName>
        <fullName evidence="6">Gustatory receptor</fullName>
    </recommendedName>
</protein>
<keyword evidence="6" id="KW-0675">Receptor</keyword>